<evidence type="ECO:0000259" key="2">
    <source>
        <dbReference type="Pfam" id="PF00561"/>
    </source>
</evidence>
<dbReference type="SUPFAM" id="SSF53474">
    <property type="entry name" value="alpha/beta-Hydrolases"/>
    <property type="match status" value="1"/>
</dbReference>
<dbReference type="EMBL" id="JAHCMY010000004">
    <property type="protein sequence ID" value="MBS9524323.1"/>
    <property type="molecule type" value="Genomic_DNA"/>
</dbReference>
<dbReference type="InterPro" id="IPR000073">
    <property type="entry name" value="AB_hydrolase_1"/>
</dbReference>
<dbReference type="Proteomes" id="UP001319104">
    <property type="component" value="Unassembled WGS sequence"/>
</dbReference>
<evidence type="ECO:0000256" key="1">
    <source>
        <dbReference type="ARBA" id="ARBA00022801"/>
    </source>
</evidence>
<dbReference type="Pfam" id="PF00561">
    <property type="entry name" value="Abhydrolase_1"/>
    <property type="match status" value="1"/>
</dbReference>
<keyword evidence="4" id="KW-1185">Reference proteome</keyword>
<keyword evidence="1 3" id="KW-0378">Hydrolase</keyword>
<dbReference type="PANTHER" id="PTHR46118">
    <property type="entry name" value="PROTEIN ABHD11"/>
    <property type="match status" value="1"/>
</dbReference>
<dbReference type="PANTHER" id="PTHR46118:SF4">
    <property type="entry name" value="PROTEIN ABHD11"/>
    <property type="match status" value="1"/>
</dbReference>
<dbReference type="AlphaFoldDB" id="A0AAP2CGN4"/>
<evidence type="ECO:0000313" key="4">
    <source>
        <dbReference type="Proteomes" id="UP001319104"/>
    </source>
</evidence>
<comment type="caution">
    <text evidence="3">The sequence shown here is derived from an EMBL/GenBank/DDBJ whole genome shotgun (WGS) entry which is preliminary data.</text>
</comment>
<accession>A0AAP2CGN4</accession>
<organism evidence="3 4">
    <name type="scientific">Litoribacter ruber</name>
    <dbReference type="NCBI Taxonomy" id="702568"/>
    <lineage>
        <taxon>Bacteria</taxon>
        <taxon>Pseudomonadati</taxon>
        <taxon>Bacteroidota</taxon>
        <taxon>Cytophagia</taxon>
        <taxon>Cytophagales</taxon>
        <taxon>Cyclobacteriaceae</taxon>
        <taxon>Litoribacter</taxon>
    </lineage>
</organism>
<reference evidence="3 4" key="1">
    <citation type="submission" date="2021-05" db="EMBL/GenBank/DDBJ databases">
        <authorList>
            <person name="Zhang Z.D."/>
            <person name="Osman G."/>
        </authorList>
    </citation>
    <scope>NUCLEOTIDE SEQUENCE [LARGE SCALE GENOMIC DNA]</scope>
    <source>
        <strain evidence="3 4">KCTC 32217</strain>
    </source>
</reference>
<feature type="domain" description="AB hydrolase-1" evidence="2">
    <location>
        <begin position="12"/>
        <end position="239"/>
    </location>
</feature>
<name>A0AAP2CGN4_9BACT</name>
<dbReference type="Gene3D" id="3.40.50.1820">
    <property type="entry name" value="alpha/beta hydrolase"/>
    <property type="match status" value="1"/>
</dbReference>
<dbReference type="GO" id="GO:0016787">
    <property type="term" value="F:hydrolase activity"/>
    <property type="evidence" value="ECO:0007669"/>
    <property type="project" value="UniProtKB-KW"/>
</dbReference>
<evidence type="ECO:0000313" key="3">
    <source>
        <dbReference type="EMBL" id="MBS9524323.1"/>
    </source>
</evidence>
<dbReference type="RefSeq" id="WP_213945180.1">
    <property type="nucleotide sequence ID" value="NZ_JAHBGI010000001.1"/>
</dbReference>
<dbReference type="InterPro" id="IPR000639">
    <property type="entry name" value="Epox_hydrolase-like"/>
</dbReference>
<dbReference type="PRINTS" id="PR00412">
    <property type="entry name" value="EPOXHYDRLASE"/>
</dbReference>
<protein>
    <submittedName>
        <fullName evidence="3">Alpha/beta fold hydrolase</fullName>
    </submittedName>
</protein>
<sequence length="254" mass="29026">MKLNYKKIGQGKPLIILHGLFGSADNWLTIARDLEKEYTLYLVDQRNHGDSPHSEEWNYTAMAQDIAELMESEGLDSAFLMGHSMGGKTVMNFAMLYPEKVDKLIVADIAPRYYPVHHERILEGLNAVDLQNAKSRKDADDMLAKYINSAPIRQFLMKNLTRKDGGFAWKINLQTITKNIEEVGKALESDNTFDKPTLFMGGANSDYITEKDREDIERFFPNSHIIHLKNAGHWLHAEQPEAVSRTIRAFLEKE</sequence>
<dbReference type="PRINTS" id="PR00111">
    <property type="entry name" value="ABHYDROLASE"/>
</dbReference>
<gene>
    <name evidence="3" type="ORF">KI659_09875</name>
</gene>
<proteinExistence type="predicted"/>
<dbReference type="InterPro" id="IPR029058">
    <property type="entry name" value="AB_hydrolase_fold"/>
</dbReference>